<proteinExistence type="predicted"/>
<feature type="chain" id="PRO_5035275279" description="SsuA/THI5-like domain-containing protein" evidence="1">
    <location>
        <begin position="18"/>
        <end position="361"/>
    </location>
</feature>
<dbReference type="Gene3D" id="3.40.190.10">
    <property type="entry name" value="Periplasmic binding protein-like II"/>
    <property type="match status" value="1"/>
</dbReference>
<accession>A0A8J2SVD7</accession>
<feature type="domain" description="SsuA/THI5-like" evidence="2">
    <location>
        <begin position="87"/>
        <end position="200"/>
    </location>
</feature>
<sequence>MKCRALALVAVATVAAAAAGAGDAPAPPAGPYDNPICGTAASPCKPCNRTFRIGAPRLAAPAALGIMGKSLDFLDACFAFYDQPSGVVALDWVEAGFLDMAVVCSTSFVAAAARGAKVTVVAVPFTDIESNALVAREGLNLLSDLRHKTLWTVEGSNAHLMLLGTLQSASVDARDVTLAFSTPEGITKAWDKGDVDAAWCSGGCMGHLVRTPPPGSEMPGHVMIDAGDATAWGFPTGKAVVVSERVLQTSPDIVAHVVAYLCRSSWDYRVSQGGGRSYPWSQQVLPDGRDTAAMWQPGGAYLDVLSAYSQKGRFPAPPAAVVQGLQTAIYFTAEDQIYKIEPVLECDRATCVDGQRQVPHW</sequence>
<feature type="signal peptide" evidence="1">
    <location>
        <begin position="1"/>
        <end position="17"/>
    </location>
</feature>
<protein>
    <recommendedName>
        <fullName evidence="2">SsuA/THI5-like domain-containing protein</fullName>
    </recommendedName>
</protein>
<dbReference type="Pfam" id="PF09084">
    <property type="entry name" value="NMT1"/>
    <property type="match status" value="1"/>
</dbReference>
<dbReference type="Proteomes" id="UP000789595">
    <property type="component" value="Unassembled WGS sequence"/>
</dbReference>
<dbReference type="InterPro" id="IPR015168">
    <property type="entry name" value="SsuA/THI5"/>
</dbReference>
<evidence type="ECO:0000256" key="1">
    <source>
        <dbReference type="SAM" id="SignalP"/>
    </source>
</evidence>
<comment type="caution">
    <text evidence="3">The sequence shown here is derived from an EMBL/GenBank/DDBJ whole genome shotgun (WGS) entry which is preliminary data.</text>
</comment>
<dbReference type="EMBL" id="CAKKNE010000004">
    <property type="protein sequence ID" value="CAH0373549.1"/>
    <property type="molecule type" value="Genomic_DNA"/>
</dbReference>
<evidence type="ECO:0000259" key="2">
    <source>
        <dbReference type="Pfam" id="PF09084"/>
    </source>
</evidence>
<name>A0A8J2SVD7_9STRA</name>
<dbReference type="SUPFAM" id="SSF53850">
    <property type="entry name" value="Periplasmic binding protein-like II"/>
    <property type="match status" value="1"/>
</dbReference>
<evidence type="ECO:0000313" key="3">
    <source>
        <dbReference type="EMBL" id="CAH0373549.1"/>
    </source>
</evidence>
<dbReference type="AlphaFoldDB" id="A0A8J2SVD7"/>
<keyword evidence="4" id="KW-1185">Reference proteome</keyword>
<organism evidence="3 4">
    <name type="scientific">Pelagomonas calceolata</name>
    <dbReference type="NCBI Taxonomy" id="35677"/>
    <lineage>
        <taxon>Eukaryota</taxon>
        <taxon>Sar</taxon>
        <taxon>Stramenopiles</taxon>
        <taxon>Ochrophyta</taxon>
        <taxon>Pelagophyceae</taxon>
        <taxon>Pelagomonadales</taxon>
        <taxon>Pelagomonadaceae</taxon>
        <taxon>Pelagomonas</taxon>
    </lineage>
</organism>
<evidence type="ECO:0000313" key="4">
    <source>
        <dbReference type="Proteomes" id="UP000789595"/>
    </source>
</evidence>
<reference evidence="3" key="1">
    <citation type="submission" date="2021-11" db="EMBL/GenBank/DDBJ databases">
        <authorList>
            <consortium name="Genoscope - CEA"/>
            <person name="William W."/>
        </authorList>
    </citation>
    <scope>NUCLEOTIDE SEQUENCE</scope>
</reference>
<dbReference type="PANTHER" id="PTHR30024:SF42">
    <property type="entry name" value="ALIPHATIC SULFONATES-BINDING PROTEIN-RELATED"/>
    <property type="match status" value="1"/>
</dbReference>
<keyword evidence="1" id="KW-0732">Signal</keyword>
<gene>
    <name evidence="3" type="ORF">PECAL_4P07570</name>
</gene>
<dbReference type="PANTHER" id="PTHR30024">
    <property type="entry name" value="ALIPHATIC SULFONATES-BINDING PROTEIN-RELATED"/>
    <property type="match status" value="1"/>
</dbReference>